<dbReference type="EMBL" id="JAROCB010000003">
    <property type="protein sequence ID" value="MDN4598040.1"/>
    <property type="molecule type" value="Genomic_DNA"/>
</dbReference>
<evidence type="ECO:0000313" key="3">
    <source>
        <dbReference type="Proteomes" id="UP001174210"/>
    </source>
</evidence>
<name>A0ABT8IYZ0_9MICO</name>
<protein>
    <recommendedName>
        <fullName evidence="4">Antitoxin Xre/MbcA/ParS-like toxin-binding domain-containing protein</fullName>
    </recommendedName>
</protein>
<keyword evidence="3" id="KW-1185">Reference proteome</keyword>
<sequence length="135" mass="14753">MAKRAKDSEVTWMAQCLLDSIGARVLSRLSDADGPLGSYAWPEPTDPGPDASQAARVRVAFATWKMLDRHGDDFVMGWLLTLNPLVGQRPADAIAADDFAAVLVAAQMVRNADALDEDDDEDDDEEDDGWTTWNS</sequence>
<proteinExistence type="predicted"/>
<evidence type="ECO:0000256" key="1">
    <source>
        <dbReference type="SAM" id="MobiDB-lite"/>
    </source>
</evidence>
<dbReference type="Proteomes" id="UP001174210">
    <property type="component" value="Unassembled WGS sequence"/>
</dbReference>
<evidence type="ECO:0000313" key="2">
    <source>
        <dbReference type="EMBL" id="MDN4598040.1"/>
    </source>
</evidence>
<organism evidence="2 3">
    <name type="scientific">Leifsonia virtsii</name>
    <dbReference type="NCBI Taxonomy" id="3035915"/>
    <lineage>
        <taxon>Bacteria</taxon>
        <taxon>Bacillati</taxon>
        <taxon>Actinomycetota</taxon>
        <taxon>Actinomycetes</taxon>
        <taxon>Micrococcales</taxon>
        <taxon>Microbacteriaceae</taxon>
        <taxon>Leifsonia</taxon>
    </lineage>
</organism>
<comment type="caution">
    <text evidence="2">The sequence shown here is derived from an EMBL/GenBank/DDBJ whole genome shotgun (WGS) entry which is preliminary data.</text>
</comment>
<feature type="compositionally biased region" description="Acidic residues" evidence="1">
    <location>
        <begin position="114"/>
        <end position="129"/>
    </location>
</feature>
<gene>
    <name evidence="2" type="ORF">P5G59_12880</name>
</gene>
<evidence type="ECO:0008006" key="4">
    <source>
        <dbReference type="Google" id="ProtNLM"/>
    </source>
</evidence>
<dbReference type="RefSeq" id="WP_301219390.1">
    <property type="nucleotide sequence ID" value="NZ_JAROCB010000003.1"/>
</dbReference>
<accession>A0ABT8IYZ0</accession>
<reference evidence="2" key="1">
    <citation type="submission" date="2023-03" db="EMBL/GenBank/DDBJ databases">
        <title>MT1 and MT2 Draft Genomes of Novel Species.</title>
        <authorList>
            <person name="Venkateswaran K."/>
        </authorList>
    </citation>
    <scope>NUCLEOTIDE SEQUENCE</scope>
    <source>
        <strain evidence="2">F6_8S_P_1A</strain>
    </source>
</reference>
<feature type="region of interest" description="Disordered" evidence="1">
    <location>
        <begin position="112"/>
        <end position="135"/>
    </location>
</feature>